<keyword evidence="2 4" id="KW-0547">Nucleotide-binding</keyword>
<comment type="caution">
    <text evidence="6">The sequence shown here is derived from an EMBL/GenBank/DDBJ whole genome shotgun (WGS) entry which is preliminary data.</text>
</comment>
<dbReference type="Proteomes" id="UP001569153">
    <property type="component" value="Unassembled WGS sequence"/>
</dbReference>
<dbReference type="Gene3D" id="3.40.50.20">
    <property type="match status" value="1"/>
</dbReference>
<evidence type="ECO:0000256" key="2">
    <source>
        <dbReference type="ARBA" id="ARBA00022741"/>
    </source>
</evidence>
<dbReference type="Gene3D" id="3.30.470.20">
    <property type="entry name" value="ATP-grasp fold, B domain"/>
    <property type="match status" value="1"/>
</dbReference>
<dbReference type="InterPro" id="IPR052032">
    <property type="entry name" value="ATP-dep_AA_Ligase"/>
</dbReference>
<gene>
    <name evidence="6" type="ORF">ACED38_10530</name>
</gene>
<keyword evidence="7" id="KW-1185">Reference proteome</keyword>
<dbReference type="PANTHER" id="PTHR43585:SF2">
    <property type="entry name" value="ATP-GRASP ENZYME FSQD"/>
    <property type="match status" value="1"/>
</dbReference>
<accession>A0ABV4M724</accession>
<evidence type="ECO:0000256" key="1">
    <source>
        <dbReference type="ARBA" id="ARBA00022598"/>
    </source>
</evidence>
<dbReference type="Pfam" id="PF13535">
    <property type="entry name" value="ATP-grasp_4"/>
    <property type="match status" value="1"/>
</dbReference>
<dbReference type="PANTHER" id="PTHR43585">
    <property type="entry name" value="FUMIPYRROLE BIOSYNTHESIS PROTEIN C"/>
    <property type="match status" value="1"/>
</dbReference>
<protein>
    <submittedName>
        <fullName evidence="6">Acetyl-CoA carboxylase biotin carboxylase subunit family protein</fullName>
    </submittedName>
</protein>
<evidence type="ECO:0000313" key="6">
    <source>
        <dbReference type="EMBL" id="MEZ8195323.1"/>
    </source>
</evidence>
<evidence type="ECO:0000259" key="5">
    <source>
        <dbReference type="PROSITE" id="PS50975"/>
    </source>
</evidence>
<dbReference type="InterPro" id="IPR011761">
    <property type="entry name" value="ATP-grasp"/>
</dbReference>
<dbReference type="SUPFAM" id="SSF56059">
    <property type="entry name" value="Glutathione synthetase ATP-binding domain-like"/>
    <property type="match status" value="1"/>
</dbReference>
<keyword evidence="3 4" id="KW-0067">ATP-binding</keyword>
<keyword evidence="1" id="KW-0436">Ligase</keyword>
<proteinExistence type="predicted"/>
<dbReference type="RefSeq" id="WP_371730400.1">
    <property type="nucleotide sequence ID" value="NZ_JBGOOT010000007.1"/>
</dbReference>
<sequence length="378" mass="43104">MNKIAIIGANEYQRRLIRKAIEMKLEVHVFSWLHDRKHINSDISFHEVDVRMIDKILSICKSVDIDGVCSISSDLTNITVNYICNKLSLPSNPPNVLRLTTNKYLMREELLNNNAPVPLFSSNKDNINFNFPMIVKPTDRSGSRGVTKVTSKSDLSEAIKRSSQESFSNEIIIEEYIEGREYSVESFTLDGKHNILQVTEKFTTNAPNFIERGHLSPARINTEIKEKIFNVIKKSLNILGIITGPAHSEIRINNQGDIKIIEIASRIGGDFIGSDLVINSTGIDYLQLEIKRSLSINIDKSELQQKSLNNIMSYFFFSNEDQLNFNNIRHIVKLIDYKIINKPKLKVTDSSHRFGYAVFEVNTSDIELVIKKLNLDKN</sequence>
<dbReference type="PROSITE" id="PS50975">
    <property type="entry name" value="ATP_GRASP"/>
    <property type="match status" value="1"/>
</dbReference>
<evidence type="ECO:0000256" key="3">
    <source>
        <dbReference type="ARBA" id="ARBA00022840"/>
    </source>
</evidence>
<reference evidence="6 7" key="1">
    <citation type="submission" date="2024-06" db="EMBL/GenBank/DDBJ databases">
        <authorList>
            <person name="Steensen K."/>
            <person name="Seneca J."/>
            <person name="Bartlau N."/>
            <person name="Yu A.X."/>
            <person name="Polz M.F."/>
        </authorList>
    </citation>
    <scope>NUCLEOTIDE SEQUENCE [LARGE SCALE GENOMIC DNA]</scope>
    <source>
        <strain evidence="6 7">FF146</strain>
    </source>
</reference>
<dbReference type="Gene3D" id="3.30.1490.20">
    <property type="entry name" value="ATP-grasp fold, A domain"/>
    <property type="match status" value="1"/>
</dbReference>
<organism evidence="6 7">
    <name type="scientific">Vibrio cortegadensis</name>
    <dbReference type="NCBI Taxonomy" id="1328770"/>
    <lineage>
        <taxon>Bacteria</taxon>
        <taxon>Pseudomonadati</taxon>
        <taxon>Pseudomonadota</taxon>
        <taxon>Gammaproteobacteria</taxon>
        <taxon>Vibrionales</taxon>
        <taxon>Vibrionaceae</taxon>
        <taxon>Vibrio</taxon>
    </lineage>
</organism>
<evidence type="ECO:0000256" key="4">
    <source>
        <dbReference type="PROSITE-ProRule" id="PRU00409"/>
    </source>
</evidence>
<feature type="domain" description="ATP-grasp" evidence="5">
    <location>
        <begin position="103"/>
        <end position="294"/>
    </location>
</feature>
<evidence type="ECO:0000313" key="7">
    <source>
        <dbReference type="Proteomes" id="UP001569153"/>
    </source>
</evidence>
<dbReference type="InterPro" id="IPR013815">
    <property type="entry name" value="ATP_grasp_subdomain_1"/>
</dbReference>
<dbReference type="EMBL" id="JBGOOT010000007">
    <property type="protein sequence ID" value="MEZ8195323.1"/>
    <property type="molecule type" value="Genomic_DNA"/>
</dbReference>
<name>A0ABV4M724_9VIBR</name>